<evidence type="ECO:0008006" key="4">
    <source>
        <dbReference type="Google" id="ProtNLM"/>
    </source>
</evidence>
<evidence type="ECO:0000313" key="2">
    <source>
        <dbReference type="EMBL" id="RUL55039.1"/>
    </source>
</evidence>
<feature type="transmembrane region" description="Helical" evidence="1">
    <location>
        <begin position="30"/>
        <end position="52"/>
    </location>
</feature>
<evidence type="ECO:0000313" key="3">
    <source>
        <dbReference type="Proteomes" id="UP000287910"/>
    </source>
</evidence>
<dbReference type="AlphaFoldDB" id="A0A3S0RKI7"/>
<dbReference type="InterPro" id="IPR035167">
    <property type="entry name" value="DUF5316"/>
</dbReference>
<feature type="transmembrane region" description="Helical" evidence="1">
    <location>
        <begin position="73"/>
        <end position="93"/>
    </location>
</feature>
<dbReference type="Pfam" id="PF17247">
    <property type="entry name" value="DUF5316"/>
    <property type="match status" value="1"/>
</dbReference>
<reference evidence="2 3" key="1">
    <citation type="submission" date="2018-12" db="EMBL/GenBank/DDBJ databases">
        <title>Lysinibacillus antri sp. nov., isolated from a cave soil.</title>
        <authorList>
            <person name="Narsing Rao M.P."/>
            <person name="Zhang H."/>
            <person name="Dong Z.-Y."/>
            <person name="Niu X.-K."/>
            <person name="Zhang K."/>
            <person name="Fang B.-Z."/>
            <person name="Kang Y.-Q."/>
            <person name="Xiao M."/>
            <person name="Li W.-J."/>
        </authorList>
    </citation>
    <scope>NUCLEOTIDE SEQUENCE [LARGE SCALE GENOMIC DNA]</scope>
    <source>
        <strain evidence="2 3">SYSU K30002</strain>
    </source>
</reference>
<keyword evidence="1" id="KW-1133">Transmembrane helix</keyword>
<comment type="caution">
    <text evidence="2">The sequence shown here is derived from an EMBL/GenBank/DDBJ whole genome shotgun (WGS) entry which is preliminary data.</text>
</comment>
<keyword evidence="1" id="KW-0472">Membrane</keyword>
<dbReference type="EMBL" id="RYYR01000005">
    <property type="protein sequence ID" value="RUL55039.1"/>
    <property type="molecule type" value="Genomic_DNA"/>
</dbReference>
<evidence type="ECO:0000256" key="1">
    <source>
        <dbReference type="SAM" id="Phobius"/>
    </source>
</evidence>
<keyword evidence="3" id="KW-1185">Reference proteome</keyword>
<name>A0A3S0RKI7_9BACI</name>
<organism evidence="2 3">
    <name type="scientific">Lysinibacillus antri</name>
    <dbReference type="NCBI Taxonomy" id="2498145"/>
    <lineage>
        <taxon>Bacteria</taxon>
        <taxon>Bacillati</taxon>
        <taxon>Bacillota</taxon>
        <taxon>Bacilli</taxon>
        <taxon>Bacillales</taxon>
        <taxon>Bacillaceae</taxon>
        <taxon>Lysinibacillus</taxon>
    </lineage>
</organism>
<dbReference type="Proteomes" id="UP000287910">
    <property type="component" value="Unassembled WGS sequence"/>
</dbReference>
<accession>A0A3S0RKI7</accession>
<dbReference type="RefSeq" id="WP_126657889.1">
    <property type="nucleotide sequence ID" value="NZ_RYYR01000005.1"/>
</dbReference>
<gene>
    <name evidence="2" type="ORF">EK386_04745</name>
</gene>
<keyword evidence="1" id="KW-0812">Transmembrane</keyword>
<proteinExistence type="predicted"/>
<protein>
    <recommendedName>
        <fullName evidence="4">DUF5316 domain-containing protein</fullName>
    </recommendedName>
</protein>
<sequence length="95" mass="10437">MKYLLMGSFLALLGVAVSFLIWNIEMVIPITSGIGFFFFAIAFILSGVFVSGDRMRANLATESDEGRNERNKISFHSALVGIPSIVVALLFYLSN</sequence>